<dbReference type="Gene3D" id="3.30.43.10">
    <property type="entry name" value="Uridine Diphospho-n-acetylenolpyruvylglucosamine Reductase, domain 2"/>
    <property type="match status" value="1"/>
</dbReference>
<name>A0A388SEN9_9BURK</name>
<dbReference type="PROSITE" id="PS51387">
    <property type="entry name" value="FAD_PCMH"/>
    <property type="match status" value="1"/>
</dbReference>
<evidence type="ECO:0000313" key="7">
    <source>
        <dbReference type="Proteomes" id="UP000266091"/>
    </source>
</evidence>
<dbReference type="EMBL" id="BGZJ01000001">
    <property type="protein sequence ID" value="GBO93901.1"/>
    <property type="molecule type" value="Genomic_DNA"/>
</dbReference>
<feature type="domain" description="FAD-binding PCMH-type" evidence="5">
    <location>
        <begin position="35"/>
        <end position="216"/>
    </location>
</feature>
<dbReference type="SUPFAM" id="SSF55103">
    <property type="entry name" value="FAD-linked oxidases, C-terminal domain"/>
    <property type="match status" value="1"/>
</dbReference>
<dbReference type="PANTHER" id="PTHR43716:SF2">
    <property type="entry name" value="BLL6224 PROTEIN"/>
    <property type="match status" value="1"/>
</dbReference>
<comment type="caution">
    <text evidence="6">The sequence shown here is derived from an EMBL/GenBank/DDBJ whole genome shotgun (WGS) entry which is preliminary data.</text>
</comment>
<comment type="cofactor">
    <cofactor evidence="1">
        <name>FAD</name>
        <dbReference type="ChEBI" id="CHEBI:57692"/>
    </cofactor>
</comment>
<dbReference type="Gene3D" id="3.30.70.2190">
    <property type="match status" value="1"/>
</dbReference>
<dbReference type="GO" id="GO:0003824">
    <property type="term" value="F:catalytic activity"/>
    <property type="evidence" value="ECO:0007669"/>
    <property type="project" value="InterPro"/>
</dbReference>
<organism evidence="6 7">
    <name type="scientific">Mesosutterella multiformis</name>
    <dbReference type="NCBI Taxonomy" id="2259133"/>
    <lineage>
        <taxon>Bacteria</taxon>
        <taxon>Pseudomonadati</taxon>
        <taxon>Pseudomonadota</taxon>
        <taxon>Betaproteobacteria</taxon>
        <taxon>Burkholderiales</taxon>
        <taxon>Sutterellaceae</taxon>
        <taxon>Mesosutterella</taxon>
    </lineage>
</organism>
<dbReference type="AlphaFoldDB" id="A0A388SEN9"/>
<dbReference type="SUPFAM" id="SSF56176">
    <property type="entry name" value="FAD-binding/transporter-associated domain-like"/>
    <property type="match status" value="1"/>
</dbReference>
<dbReference type="Gene3D" id="3.30.70.2740">
    <property type="match status" value="1"/>
</dbReference>
<evidence type="ECO:0000256" key="4">
    <source>
        <dbReference type="ARBA" id="ARBA00022827"/>
    </source>
</evidence>
<dbReference type="FunFam" id="1.10.45.10:FF:000001">
    <property type="entry name" value="D-lactate dehydrogenase mitochondrial"/>
    <property type="match status" value="1"/>
</dbReference>
<accession>A0A401LNC7</accession>
<dbReference type="InterPro" id="IPR016167">
    <property type="entry name" value="FAD-bd_PCMH_sub1"/>
</dbReference>
<dbReference type="RefSeq" id="WP_116270188.1">
    <property type="nucleotide sequence ID" value="NZ_BGZJ01000001.1"/>
</dbReference>
<evidence type="ECO:0000256" key="3">
    <source>
        <dbReference type="ARBA" id="ARBA00022630"/>
    </source>
</evidence>
<dbReference type="OrthoDB" id="8522822at2"/>
<dbReference type="Proteomes" id="UP000266091">
    <property type="component" value="Unassembled WGS sequence"/>
</dbReference>
<dbReference type="Pfam" id="PF02913">
    <property type="entry name" value="FAD-oxidase_C"/>
    <property type="match status" value="1"/>
</dbReference>
<reference evidence="6 7" key="1">
    <citation type="journal article" date="2018" name="Int. J. Syst. Evol. Microbiol.">
        <title>Mesosutterella multiformis gen. nov., sp. nov., a member of the family Sutterellaceae and Sutterella megalosphaeroides sp. nov., isolated from human faeces.</title>
        <authorList>
            <person name="Sakamoto M."/>
            <person name="Ikeyama N."/>
            <person name="Kunihiro T."/>
            <person name="Iino T."/>
            <person name="Yuki M."/>
            <person name="Ohkuma M."/>
        </authorList>
    </citation>
    <scope>NUCLEOTIDE SEQUENCE [LARGE SCALE GENOMIC DNA]</scope>
    <source>
        <strain evidence="6 7">4NBBH2</strain>
    </source>
</reference>
<comment type="similarity">
    <text evidence="2">Belongs to the FAD-binding oxidoreductase/transferase type 4 family.</text>
</comment>
<sequence>MNAEIIEKLKAAVGEKYVLTEDEATKPFLVDWTKRFVGKAVVVRPANTEEVSRVVRIANETRTPVVPQAGGTTLVGGSIPDDSGNAILLSLSRLNKIEDIDTVNDTVTVEAGVILEDLHKAVEEKGRFFPLSFGAKGSAEIGGNLATNAGGTAVLRYGNMRDLCLGLEVVLPDGRIWTALRGLRKDNTGYDLKQLFIGSEGTLGVITRAVLKLYPQPIGNQTALVGVESPDDAVKLLNECRTAAGPYLTGFELMQSKCLVRVHEQLPDIGLPGPVDDCPWWVLAEVSCSPDSGPSLEEILGKAFEDGIVKNAYLAQSLKEFEAFWKIRESIPEADARVGNNLHNDISLKIALIPEFLDVTVRRLKDAYPWLDPSLYGHLGDGNLHFNIGSIPSNLAFENEEGIRKITYEETVKRNGSISAEHGIGQLKREHFLQLKDPLELELMVKISHALDPNGIMNPGKLLPDRK</sequence>
<dbReference type="InterPro" id="IPR051264">
    <property type="entry name" value="FAD-oxidored/transferase_4"/>
</dbReference>
<dbReference type="InterPro" id="IPR016171">
    <property type="entry name" value="Vanillyl_alc_oxidase_C-sub2"/>
</dbReference>
<gene>
    <name evidence="6" type="ORF">MESMUL_12550</name>
</gene>
<protein>
    <submittedName>
        <fullName evidence="6">Oxidoreductase</fullName>
    </submittedName>
</protein>
<keyword evidence="7" id="KW-1185">Reference proteome</keyword>
<proteinExistence type="inferred from homology"/>
<evidence type="ECO:0000313" key="6">
    <source>
        <dbReference type="EMBL" id="GBO93901.1"/>
    </source>
</evidence>
<evidence type="ECO:0000259" key="5">
    <source>
        <dbReference type="PROSITE" id="PS51387"/>
    </source>
</evidence>
<dbReference type="InterPro" id="IPR016164">
    <property type="entry name" value="FAD-linked_Oxase-like_C"/>
</dbReference>
<dbReference type="InterPro" id="IPR016169">
    <property type="entry name" value="FAD-bd_PCMH_sub2"/>
</dbReference>
<dbReference type="Gene3D" id="3.30.465.10">
    <property type="match status" value="1"/>
</dbReference>
<keyword evidence="4" id="KW-0274">FAD</keyword>
<accession>A0A388SEN9</accession>
<dbReference type="PANTHER" id="PTHR43716">
    <property type="entry name" value="D-2-HYDROXYGLUTARATE DEHYDROGENASE, MITOCHONDRIAL"/>
    <property type="match status" value="1"/>
</dbReference>
<dbReference type="InterPro" id="IPR016166">
    <property type="entry name" value="FAD-bd_PCMH"/>
</dbReference>
<dbReference type="InterPro" id="IPR004113">
    <property type="entry name" value="FAD-bd_oxidored_4_C"/>
</dbReference>
<dbReference type="Pfam" id="PF01565">
    <property type="entry name" value="FAD_binding_4"/>
    <property type="match status" value="1"/>
</dbReference>
<dbReference type="InterPro" id="IPR036318">
    <property type="entry name" value="FAD-bd_PCMH-like_sf"/>
</dbReference>
<dbReference type="GO" id="GO:0071949">
    <property type="term" value="F:FAD binding"/>
    <property type="evidence" value="ECO:0007669"/>
    <property type="project" value="InterPro"/>
</dbReference>
<evidence type="ECO:0000256" key="2">
    <source>
        <dbReference type="ARBA" id="ARBA00008000"/>
    </source>
</evidence>
<dbReference type="Gene3D" id="1.10.45.10">
    <property type="entry name" value="Vanillyl-alcohol Oxidase, Chain A, domain 4"/>
    <property type="match status" value="1"/>
</dbReference>
<keyword evidence="3" id="KW-0285">Flavoprotein</keyword>
<dbReference type="GO" id="GO:0022904">
    <property type="term" value="P:respiratory electron transport chain"/>
    <property type="evidence" value="ECO:0007669"/>
    <property type="project" value="TreeGrafter"/>
</dbReference>
<evidence type="ECO:0000256" key="1">
    <source>
        <dbReference type="ARBA" id="ARBA00001974"/>
    </source>
</evidence>
<dbReference type="FunFam" id="3.30.465.10:FF:000001">
    <property type="entry name" value="D-2-hydroxyglutarate dehydrogenase, mitochondrial"/>
    <property type="match status" value="1"/>
</dbReference>
<dbReference type="InterPro" id="IPR006094">
    <property type="entry name" value="Oxid_FAD_bind_N"/>
</dbReference>